<protein>
    <submittedName>
        <fullName evidence="2">ATP-dependent metallopeptidase HflB</fullName>
    </submittedName>
</protein>
<accession>A0A1P8WD12</accession>
<name>A0A1P8WD12_9PLAN</name>
<dbReference type="OrthoDB" id="6064590at2"/>
<dbReference type="KEGG" id="fmr:Fuma_01559"/>
<dbReference type="STRING" id="1891926.Fuma_01559"/>
<dbReference type="GO" id="GO:0006508">
    <property type="term" value="P:proteolysis"/>
    <property type="evidence" value="ECO:0007669"/>
    <property type="project" value="InterPro"/>
</dbReference>
<evidence type="ECO:0000259" key="1">
    <source>
        <dbReference type="Pfam" id="PF01434"/>
    </source>
</evidence>
<dbReference type="Gene3D" id="1.20.58.760">
    <property type="entry name" value="Peptidase M41"/>
    <property type="match status" value="1"/>
</dbReference>
<dbReference type="GO" id="GO:0004222">
    <property type="term" value="F:metalloendopeptidase activity"/>
    <property type="evidence" value="ECO:0007669"/>
    <property type="project" value="InterPro"/>
</dbReference>
<dbReference type="RefSeq" id="WP_099091788.1">
    <property type="nucleotide sequence ID" value="NZ_CP017641.1"/>
</dbReference>
<sequence>MTENSSDGSSQNAASPSQIATAYHEAGHAVMAYVLGRLVEKVTVSPAQLQTGGFRLGACKMQKGRSRPSQDHVEDEVLILLAGMVGESHYTQRYCEAGAAQDLQAVKRVLSTRTPRERQLQRRAQRLLDKTEHLLNGQVNRRAIAMIANELLEKETISGRAVRHLLQEAARE</sequence>
<feature type="domain" description="Peptidase M41" evidence="1">
    <location>
        <begin position="18"/>
        <end position="109"/>
    </location>
</feature>
<dbReference type="EMBL" id="CP017641">
    <property type="protein sequence ID" value="APZ91958.1"/>
    <property type="molecule type" value="Genomic_DNA"/>
</dbReference>
<keyword evidence="3" id="KW-1185">Reference proteome</keyword>
<dbReference type="GO" id="GO:0004176">
    <property type="term" value="F:ATP-dependent peptidase activity"/>
    <property type="evidence" value="ECO:0007669"/>
    <property type="project" value="InterPro"/>
</dbReference>
<dbReference type="InterPro" id="IPR037219">
    <property type="entry name" value="Peptidase_M41-like"/>
</dbReference>
<evidence type="ECO:0000313" key="3">
    <source>
        <dbReference type="Proteomes" id="UP000187735"/>
    </source>
</evidence>
<dbReference type="AlphaFoldDB" id="A0A1P8WD12"/>
<proteinExistence type="predicted"/>
<evidence type="ECO:0000313" key="2">
    <source>
        <dbReference type="EMBL" id="APZ91958.1"/>
    </source>
</evidence>
<dbReference type="SUPFAM" id="SSF140990">
    <property type="entry name" value="FtsH protease domain-like"/>
    <property type="match status" value="1"/>
</dbReference>
<reference evidence="2 3" key="1">
    <citation type="journal article" date="2016" name="Front. Microbiol.">
        <title>Fuerstia marisgermanicae gen. nov., sp. nov., an Unusual Member of the Phylum Planctomycetes from the German Wadden Sea.</title>
        <authorList>
            <person name="Kohn T."/>
            <person name="Heuer A."/>
            <person name="Jogler M."/>
            <person name="Vollmers J."/>
            <person name="Boedeker C."/>
            <person name="Bunk B."/>
            <person name="Rast P."/>
            <person name="Borchert D."/>
            <person name="Glockner I."/>
            <person name="Freese H.M."/>
            <person name="Klenk H.P."/>
            <person name="Overmann J."/>
            <person name="Kaster A.K."/>
            <person name="Rohde M."/>
            <person name="Wiegand S."/>
            <person name="Jogler C."/>
        </authorList>
    </citation>
    <scope>NUCLEOTIDE SEQUENCE [LARGE SCALE GENOMIC DNA]</scope>
    <source>
        <strain evidence="2 3">NH11</strain>
    </source>
</reference>
<dbReference type="GO" id="GO:0005524">
    <property type="term" value="F:ATP binding"/>
    <property type="evidence" value="ECO:0007669"/>
    <property type="project" value="InterPro"/>
</dbReference>
<dbReference type="InterPro" id="IPR000642">
    <property type="entry name" value="Peptidase_M41"/>
</dbReference>
<gene>
    <name evidence="2" type="ORF">Fuma_01559</name>
</gene>
<dbReference type="Proteomes" id="UP000187735">
    <property type="component" value="Chromosome"/>
</dbReference>
<dbReference type="Pfam" id="PF01434">
    <property type="entry name" value="Peptidase_M41"/>
    <property type="match status" value="1"/>
</dbReference>
<organism evidence="2 3">
    <name type="scientific">Fuerstiella marisgermanici</name>
    <dbReference type="NCBI Taxonomy" id="1891926"/>
    <lineage>
        <taxon>Bacteria</taxon>
        <taxon>Pseudomonadati</taxon>
        <taxon>Planctomycetota</taxon>
        <taxon>Planctomycetia</taxon>
        <taxon>Planctomycetales</taxon>
        <taxon>Planctomycetaceae</taxon>
        <taxon>Fuerstiella</taxon>
    </lineage>
</organism>